<dbReference type="SUPFAM" id="SSF52402">
    <property type="entry name" value="Adenine nucleotide alpha hydrolases-like"/>
    <property type="match status" value="1"/>
</dbReference>
<proteinExistence type="predicted"/>
<dbReference type="GO" id="GO:0016783">
    <property type="term" value="F:sulfurtransferase activity"/>
    <property type="evidence" value="ECO:0007669"/>
    <property type="project" value="TreeGrafter"/>
</dbReference>
<keyword evidence="2" id="KW-0819">tRNA processing</keyword>
<evidence type="ECO:0000256" key="1">
    <source>
        <dbReference type="ARBA" id="ARBA00022490"/>
    </source>
</evidence>
<dbReference type="GO" id="GO:0005829">
    <property type="term" value="C:cytosol"/>
    <property type="evidence" value="ECO:0007669"/>
    <property type="project" value="TreeGrafter"/>
</dbReference>
<dbReference type="InterPro" id="IPR019407">
    <property type="entry name" value="CTU2"/>
</dbReference>
<dbReference type="GO" id="GO:0000049">
    <property type="term" value="F:tRNA binding"/>
    <property type="evidence" value="ECO:0007669"/>
    <property type="project" value="InterPro"/>
</dbReference>
<keyword evidence="1" id="KW-0963">Cytoplasm</keyword>
<dbReference type="Gene3D" id="3.40.50.620">
    <property type="entry name" value="HUPs"/>
    <property type="match status" value="1"/>
</dbReference>
<accession>A0A1Y3B4E1</accession>
<dbReference type="Proteomes" id="UP000194236">
    <property type="component" value="Unassembled WGS sequence"/>
</dbReference>
<dbReference type="GO" id="GO:0002143">
    <property type="term" value="P:tRNA wobble position uridine thiolation"/>
    <property type="evidence" value="ECO:0007669"/>
    <property type="project" value="TreeGrafter"/>
</dbReference>
<name>A0A1Y3B4E1_EURMA</name>
<gene>
    <name evidence="3" type="ORF">BLA29_014880</name>
</gene>
<sequence>MAYNLNMDKVFVASTLNELSVGFMNNISLGRGITGPNEINFCDNRYGSILLLRPMCELISKEVAFYLKFRQLDHLPCKPDYLTSTKLPLKS</sequence>
<dbReference type="PANTHER" id="PTHR20882">
    <property type="entry name" value="CYTOPLASMIC TRNA 2-THIOLATION PROTEIN 2"/>
    <property type="match status" value="1"/>
</dbReference>
<dbReference type="AlphaFoldDB" id="A0A1Y3B4E1"/>
<reference evidence="3 4" key="1">
    <citation type="submission" date="2017-03" db="EMBL/GenBank/DDBJ databases">
        <title>Genome Survey of Euroglyphus maynei.</title>
        <authorList>
            <person name="Arlian L.G."/>
            <person name="Morgan M.S."/>
            <person name="Rider S.D."/>
        </authorList>
    </citation>
    <scope>NUCLEOTIDE SEQUENCE [LARGE SCALE GENOMIC DNA]</scope>
    <source>
        <strain evidence="3">Arlian Lab</strain>
        <tissue evidence="3">Whole body</tissue>
    </source>
</reference>
<comment type="caution">
    <text evidence="3">The sequence shown here is derived from an EMBL/GenBank/DDBJ whole genome shotgun (WGS) entry which is preliminary data.</text>
</comment>
<dbReference type="InterPro" id="IPR014729">
    <property type="entry name" value="Rossmann-like_a/b/a_fold"/>
</dbReference>
<protein>
    <submittedName>
        <fullName evidence="3">Uncharacterized protein</fullName>
    </submittedName>
</protein>
<feature type="non-terminal residue" evidence="3">
    <location>
        <position position="91"/>
    </location>
</feature>
<evidence type="ECO:0000313" key="3">
    <source>
        <dbReference type="EMBL" id="OTF74838.1"/>
    </source>
</evidence>
<keyword evidence="4" id="KW-1185">Reference proteome</keyword>
<organism evidence="3 4">
    <name type="scientific">Euroglyphus maynei</name>
    <name type="common">Mayne's house dust mite</name>
    <dbReference type="NCBI Taxonomy" id="6958"/>
    <lineage>
        <taxon>Eukaryota</taxon>
        <taxon>Metazoa</taxon>
        <taxon>Ecdysozoa</taxon>
        <taxon>Arthropoda</taxon>
        <taxon>Chelicerata</taxon>
        <taxon>Arachnida</taxon>
        <taxon>Acari</taxon>
        <taxon>Acariformes</taxon>
        <taxon>Sarcoptiformes</taxon>
        <taxon>Astigmata</taxon>
        <taxon>Psoroptidia</taxon>
        <taxon>Analgoidea</taxon>
        <taxon>Pyroglyphidae</taxon>
        <taxon>Pyroglyphinae</taxon>
        <taxon>Euroglyphus</taxon>
    </lineage>
</organism>
<dbReference type="OrthoDB" id="25129at2759"/>
<dbReference type="EMBL" id="MUJZ01044992">
    <property type="protein sequence ID" value="OTF74838.1"/>
    <property type="molecule type" value="Genomic_DNA"/>
</dbReference>
<evidence type="ECO:0000313" key="4">
    <source>
        <dbReference type="Proteomes" id="UP000194236"/>
    </source>
</evidence>
<evidence type="ECO:0000256" key="2">
    <source>
        <dbReference type="ARBA" id="ARBA00022694"/>
    </source>
</evidence>
<dbReference type="PANTHER" id="PTHR20882:SF14">
    <property type="entry name" value="CYTOPLASMIC TRNA 2-THIOLATION PROTEIN 2"/>
    <property type="match status" value="1"/>
</dbReference>